<keyword evidence="3" id="KW-0547">Nucleotide-binding</keyword>
<dbReference type="AlphaFoldDB" id="A0A0A0EFP4"/>
<evidence type="ECO:0000313" key="7">
    <source>
        <dbReference type="Proteomes" id="UP000030004"/>
    </source>
</evidence>
<evidence type="ECO:0000256" key="4">
    <source>
        <dbReference type="ARBA" id="ARBA00022840"/>
    </source>
</evidence>
<evidence type="ECO:0000313" key="6">
    <source>
        <dbReference type="EMBL" id="KGM49219.1"/>
    </source>
</evidence>
<evidence type="ECO:0000256" key="2">
    <source>
        <dbReference type="ARBA" id="ARBA00022448"/>
    </source>
</evidence>
<dbReference type="GO" id="GO:0005524">
    <property type="term" value="F:ATP binding"/>
    <property type="evidence" value="ECO:0007669"/>
    <property type="project" value="UniProtKB-KW"/>
</dbReference>
<proteinExistence type="inferred from homology"/>
<organism evidence="6 7">
    <name type="scientific">Pseudooceanicola atlanticus</name>
    <dbReference type="NCBI Taxonomy" id="1461694"/>
    <lineage>
        <taxon>Bacteria</taxon>
        <taxon>Pseudomonadati</taxon>
        <taxon>Pseudomonadota</taxon>
        <taxon>Alphaproteobacteria</taxon>
        <taxon>Rhodobacterales</taxon>
        <taxon>Paracoccaceae</taxon>
        <taxon>Pseudooceanicola</taxon>
    </lineage>
</organism>
<dbReference type="CDD" id="cd03293">
    <property type="entry name" value="ABC_NrtD_SsuB_transporters"/>
    <property type="match status" value="1"/>
</dbReference>
<accession>A0A0A0EFP4</accession>
<dbReference type="PROSITE" id="PS50893">
    <property type="entry name" value="ABC_TRANSPORTER_2"/>
    <property type="match status" value="1"/>
</dbReference>
<sequence>MDIRLENISHSYDDFEVMRDITLDIPDGRIVCIVGPSGCGKSTLLRFIGGLERPSQGRVVQVGNPPEGCLNPLTYIFQDFALLPWRSVEGNISLVLEDHGIKGARARAIIDDVLARTKLSDFAKALPKQLSGGMKQRVAIARALAVKPAVMLMDEPLSALDSQTRELLMDDLVSLWTRQPFTAVYVTHNLAEAVRLGHRIVVLSRRPGQIREIVELDTPLGEREYGDPELERQQKHLWQLMRDEARAADAELINV</sequence>
<dbReference type="Proteomes" id="UP000030004">
    <property type="component" value="Unassembled WGS sequence"/>
</dbReference>
<evidence type="ECO:0000259" key="5">
    <source>
        <dbReference type="PROSITE" id="PS50893"/>
    </source>
</evidence>
<reference evidence="6 7" key="1">
    <citation type="journal article" date="2015" name="Antonie Van Leeuwenhoek">
        <title>Pseudooceanicola atlanticus gen. nov. sp. nov., isolated from surface seawater of the Atlantic Ocean and reclassification of Oceanicola batsensis, Oceanicola marinus, Oceanicola nitratireducens, Oceanicola nanhaiensis, Oceanicola antarcticus and Oceanicola flagellatus, as Pseudooceanicola batsensis comb. nov., Pseudooceanicola marinus comb. nov., Pseudooceanicola nitratireducens comb. nov., Pseudooceanicola nanhaiensis comb. nov., Pseudooceanicola antarcticus comb. nov., and Pseudooceanicola flagellatus comb. nov.</title>
        <authorList>
            <person name="Lai Q."/>
            <person name="Li G."/>
            <person name="Liu X."/>
            <person name="Du Y."/>
            <person name="Sun F."/>
            <person name="Shao Z."/>
        </authorList>
    </citation>
    <scope>NUCLEOTIDE SEQUENCE [LARGE SCALE GENOMIC DNA]</scope>
    <source>
        <strain evidence="6 7">22II-s11g</strain>
    </source>
</reference>
<dbReference type="InterPro" id="IPR003439">
    <property type="entry name" value="ABC_transporter-like_ATP-bd"/>
</dbReference>
<dbReference type="InterPro" id="IPR027417">
    <property type="entry name" value="P-loop_NTPase"/>
</dbReference>
<gene>
    <name evidence="6" type="ORF">ATO9_11180</name>
</gene>
<dbReference type="OrthoDB" id="9802264at2"/>
<dbReference type="SMART" id="SM00382">
    <property type="entry name" value="AAA"/>
    <property type="match status" value="1"/>
</dbReference>
<dbReference type="EMBL" id="AQQX01000003">
    <property type="protein sequence ID" value="KGM49219.1"/>
    <property type="molecule type" value="Genomic_DNA"/>
</dbReference>
<name>A0A0A0EFP4_9RHOB</name>
<evidence type="ECO:0000256" key="3">
    <source>
        <dbReference type="ARBA" id="ARBA00022741"/>
    </source>
</evidence>
<keyword evidence="2" id="KW-0813">Transport</keyword>
<dbReference type="PANTHER" id="PTHR42788">
    <property type="entry name" value="TAURINE IMPORT ATP-BINDING PROTEIN-RELATED"/>
    <property type="match status" value="1"/>
</dbReference>
<dbReference type="InterPro" id="IPR050166">
    <property type="entry name" value="ABC_transporter_ATP-bind"/>
</dbReference>
<dbReference type="eggNOG" id="COG1116">
    <property type="taxonomic scope" value="Bacteria"/>
</dbReference>
<dbReference type="Pfam" id="PF00005">
    <property type="entry name" value="ABC_tran"/>
    <property type="match status" value="1"/>
</dbReference>
<dbReference type="PANTHER" id="PTHR42788:SF20">
    <property type="entry name" value="ABC TRANSPORTER ATP-BINDING PROTEIN"/>
    <property type="match status" value="1"/>
</dbReference>
<evidence type="ECO:0000256" key="1">
    <source>
        <dbReference type="ARBA" id="ARBA00005417"/>
    </source>
</evidence>
<dbReference type="GO" id="GO:0016887">
    <property type="term" value="F:ATP hydrolysis activity"/>
    <property type="evidence" value="ECO:0007669"/>
    <property type="project" value="InterPro"/>
</dbReference>
<keyword evidence="4 6" id="KW-0067">ATP-binding</keyword>
<protein>
    <submittedName>
        <fullName evidence="6">Nitrate ABC transporter ATP-binding protein</fullName>
    </submittedName>
</protein>
<dbReference type="SUPFAM" id="SSF52540">
    <property type="entry name" value="P-loop containing nucleoside triphosphate hydrolases"/>
    <property type="match status" value="1"/>
</dbReference>
<dbReference type="InterPro" id="IPR017871">
    <property type="entry name" value="ABC_transporter-like_CS"/>
</dbReference>
<keyword evidence="7" id="KW-1185">Reference proteome</keyword>
<comment type="caution">
    <text evidence="6">The sequence shown here is derived from an EMBL/GenBank/DDBJ whole genome shotgun (WGS) entry which is preliminary data.</text>
</comment>
<feature type="domain" description="ABC transporter" evidence="5">
    <location>
        <begin position="3"/>
        <end position="230"/>
    </location>
</feature>
<dbReference type="PROSITE" id="PS00211">
    <property type="entry name" value="ABC_TRANSPORTER_1"/>
    <property type="match status" value="1"/>
</dbReference>
<dbReference type="InterPro" id="IPR003593">
    <property type="entry name" value="AAA+_ATPase"/>
</dbReference>
<dbReference type="STRING" id="1461694.ATO9_11180"/>
<comment type="similarity">
    <text evidence="1">Belongs to the ABC transporter superfamily.</text>
</comment>
<dbReference type="Gene3D" id="3.40.50.300">
    <property type="entry name" value="P-loop containing nucleotide triphosphate hydrolases"/>
    <property type="match status" value="1"/>
</dbReference>
<dbReference type="RefSeq" id="WP_043748387.1">
    <property type="nucleotide sequence ID" value="NZ_AQQX01000003.1"/>
</dbReference>